<organism evidence="1">
    <name type="scientific">Pseudomonas marincola</name>
    <dbReference type="NCBI Taxonomy" id="437900"/>
    <lineage>
        <taxon>Bacteria</taxon>
        <taxon>Pseudomonadati</taxon>
        <taxon>Pseudomonadota</taxon>
        <taxon>Gammaproteobacteria</taxon>
        <taxon>Pseudomonadales</taxon>
        <taxon>Pseudomonadaceae</taxon>
        <taxon>Pseudomonas</taxon>
    </lineage>
</organism>
<gene>
    <name evidence="1" type="ORF">PMYSY11_0201</name>
</gene>
<dbReference type="EMBL" id="LR215729">
    <property type="protein sequence ID" value="VEV95248.1"/>
    <property type="molecule type" value="Genomic_DNA"/>
</dbReference>
<accession>A0A653DXR1</accession>
<protein>
    <submittedName>
        <fullName evidence="1">Uncharacterized protein</fullName>
    </submittedName>
</protein>
<name>A0A653DXR1_9PSED</name>
<dbReference type="AlphaFoldDB" id="A0A653DXR1"/>
<proteinExistence type="predicted"/>
<reference evidence="1" key="1">
    <citation type="submission" date="2019-02" db="EMBL/GenBank/DDBJ databases">
        <authorList>
            <consortium name="Genoscope - CEA"/>
            <person name="William W."/>
        </authorList>
    </citation>
    <scope>NUCLEOTIDE SEQUENCE [LARGE SCALE GENOMIC DNA]</scope>
    <source>
        <strain evidence="1">YSy11</strain>
    </source>
</reference>
<evidence type="ECO:0000313" key="1">
    <source>
        <dbReference type="EMBL" id="VEV95248.1"/>
    </source>
</evidence>
<sequence length="62" mass="6789">MQTRQPARVDNIYLHASHRGEGLRAPPQSAVPLKPELVTLENASPSLLQLLNTPPPLLPRTS</sequence>